<dbReference type="Pfam" id="PF00963">
    <property type="entry name" value="Cohesin"/>
    <property type="match status" value="1"/>
</dbReference>
<dbReference type="CDD" id="cd08547">
    <property type="entry name" value="Type_II_cohesin"/>
    <property type="match status" value="1"/>
</dbReference>
<dbReference type="InterPro" id="IPR008965">
    <property type="entry name" value="CBM2/CBM3_carb-bd_dom_sf"/>
</dbReference>
<evidence type="ECO:0000313" key="3">
    <source>
        <dbReference type="Proteomes" id="UP000547674"/>
    </source>
</evidence>
<dbReference type="GO" id="GO:0030246">
    <property type="term" value="F:carbohydrate binding"/>
    <property type="evidence" value="ECO:0007669"/>
    <property type="project" value="InterPro"/>
</dbReference>
<dbReference type="InterPro" id="IPR026444">
    <property type="entry name" value="Secre_tail"/>
</dbReference>
<proteinExistence type="predicted"/>
<name>A0A7Y2H1N7_UNCEI</name>
<evidence type="ECO:0000259" key="1">
    <source>
        <dbReference type="Pfam" id="PF00963"/>
    </source>
</evidence>
<dbReference type="SUPFAM" id="SSF49384">
    <property type="entry name" value="Carbohydrate-binding domain"/>
    <property type="match status" value="1"/>
</dbReference>
<feature type="domain" description="Cohesin" evidence="1">
    <location>
        <begin position="157"/>
        <end position="278"/>
    </location>
</feature>
<organism evidence="2 3">
    <name type="scientific">Eiseniibacteriota bacterium</name>
    <dbReference type="NCBI Taxonomy" id="2212470"/>
    <lineage>
        <taxon>Bacteria</taxon>
        <taxon>Candidatus Eiseniibacteriota</taxon>
    </lineage>
</organism>
<dbReference type="EMBL" id="JABDJR010000210">
    <property type="protein sequence ID" value="NNF06200.1"/>
    <property type="molecule type" value="Genomic_DNA"/>
</dbReference>
<dbReference type="Proteomes" id="UP000547674">
    <property type="component" value="Unassembled WGS sequence"/>
</dbReference>
<dbReference type="NCBIfam" id="TIGR04183">
    <property type="entry name" value="Por_Secre_tail"/>
    <property type="match status" value="1"/>
</dbReference>
<accession>A0A7Y2H1N7</accession>
<dbReference type="AlphaFoldDB" id="A0A7Y2H1N7"/>
<dbReference type="Gene3D" id="2.60.40.4070">
    <property type="match status" value="1"/>
</dbReference>
<gene>
    <name evidence="2" type="ORF">HKN21_05525</name>
</gene>
<comment type="caution">
    <text evidence="2">The sequence shown here is derived from an EMBL/GenBank/DDBJ whole genome shotgun (WGS) entry which is preliminary data.</text>
</comment>
<dbReference type="Gene3D" id="2.60.40.680">
    <property type="match status" value="1"/>
</dbReference>
<evidence type="ECO:0000313" key="2">
    <source>
        <dbReference type="EMBL" id="NNF06200.1"/>
    </source>
</evidence>
<feature type="non-terminal residue" evidence="2">
    <location>
        <position position="1"/>
    </location>
</feature>
<protein>
    <submittedName>
        <fullName evidence="2">T9SS type A sorting domain-containing protein</fullName>
    </submittedName>
</protein>
<reference evidence="2 3" key="1">
    <citation type="submission" date="2020-03" db="EMBL/GenBank/DDBJ databases">
        <title>Metabolic flexibility allows generalist bacteria to become dominant in a frequently disturbed ecosystem.</title>
        <authorList>
            <person name="Chen Y.-J."/>
            <person name="Leung P.M."/>
            <person name="Bay S.K."/>
            <person name="Hugenholtz P."/>
            <person name="Kessler A.J."/>
            <person name="Shelley G."/>
            <person name="Waite D.W."/>
            <person name="Cook P.L."/>
            <person name="Greening C."/>
        </authorList>
    </citation>
    <scope>NUCLEOTIDE SEQUENCE [LARGE SCALE GENOMIC DNA]</scope>
    <source>
        <strain evidence="2">SS_bin_28</strain>
    </source>
</reference>
<sequence>VLASPLIVIDNPFLGTASLSFSSSQTGLAGERLTLPLTLERSASVETIEFSIALDPNRWQFPSVVLAGEGAGSTLEQSLENDILDVAILASTPIPSGKGVVAQLQLVPAFGASGQQTLAFSELRILGDDQLPFETTGLPETVSITGRTPVLNLNLVASLTAAAGDTVSLPLQFDSNVEISALQFALAYNRLTLEPIDLEIGSLLTAGPTVTHNNGSGGTWNFSAFYPGGGFLSPGGGPVANLRFVVLEDAPGNGDLQFVMAEAANPEGLTLEVNATTSDVVPVTLLYFLGESVDSGIRLTWAFGQDAPLALELERASPSQASERFSLDPQVEFFFDTSAEPGIVYTYRLFARDRNGKLETFGPVEGRFEPNSRITLLSANPFQHSVGALLVGVEKAVLMDVRGRLVREFQTSGASSRIHWDGRDRNGNRVPAGVYFLRVVGEGTIQTTRLVKLP</sequence>
<dbReference type="GO" id="GO:0000272">
    <property type="term" value="P:polysaccharide catabolic process"/>
    <property type="evidence" value="ECO:0007669"/>
    <property type="project" value="InterPro"/>
</dbReference>
<dbReference type="InterPro" id="IPR002102">
    <property type="entry name" value="Cohesin_dom"/>
</dbReference>